<evidence type="ECO:0000313" key="3">
    <source>
        <dbReference type="Proteomes" id="UP000191672"/>
    </source>
</evidence>
<dbReference type="Proteomes" id="UP000191672">
    <property type="component" value="Unassembled WGS sequence"/>
</dbReference>
<comment type="caution">
    <text evidence="2">The sequence shown here is derived from an EMBL/GenBank/DDBJ whole genome shotgun (WGS) entry which is preliminary data.</text>
</comment>
<accession>A0A1V6QBK9</accession>
<organism evidence="2 3">
    <name type="scientific">Penicillium antarcticum</name>
    <dbReference type="NCBI Taxonomy" id="416450"/>
    <lineage>
        <taxon>Eukaryota</taxon>
        <taxon>Fungi</taxon>
        <taxon>Dikarya</taxon>
        <taxon>Ascomycota</taxon>
        <taxon>Pezizomycotina</taxon>
        <taxon>Eurotiomycetes</taxon>
        <taxon>Eurotiomycetidae</taxon>
        <taxon>Eurotiales</taxon>
        <taxon>Aspergillaceae</taxon>
        <taxon>Penicillium</taxon>
    </lineage>
</organism>
<sequence>MPMANAAPNLSVVCEKFLVADLVFLQAVQQPFKPITDTFLFKSKPKLNQCKFDGTYVEPDKVDSAMSSDFDLESTSSETPVNRNGDTDPNRISRKSYTILATHTNWNDFGIADMNLYSK</sequence>
<dbReference type="EMBL" id="MDYN01000007">
    <property type="protein sequence ID" value="OQD86608.1"/>
    <property type="molecule type" value="Genomic_DNA"/>
</dbReference>
<reference evidence="3" key="1">
    <citation type="journal article" date="2017" name="Nat. Microbiol.">
        <title>Global analysis of biosynthetic gene clusters reveals vast potential of secondary metabolite production in Penicillium species.</title>
        <authorList>
            <person name="Nielsen J.C."/>
            <person name="Grijseels S."/>
            <person name="Prigent S."/>
            <person name="Ji B."/>
            <person name="Dainat J."/>
            <person name="Nielsen K.F."/>
            <person name="Frisvad J.C."/>
            <person name="Workman M."/>
            <person name="Nielsen J."/>
        </authorList>
    </citation>
    <scope>NUCLEOTIDE SEQUENCE [LARGE SCALE GENOMIC DNA]</scope>
    <source>
        <strain evidence="3">IBT 31811</strain>
    </source>
</reference>
<keyword evidence="3" id="KW-1185">Reference proteome</keyword>
<proteinExistence type="predicted"/>
<dbReference type="STRING" id="416450.A0A1V6QBK9"/>
<evidence type="ECO:0000256" key="1">
    <source>
        <dbReference type="SAM" id="MobiDB-lite"/>
    </source>
</evidence>
<dbReference type="AlphaFoldDB" id="A0A1V6QBK9"/>
<feature type="compositionally biased region" description="Polar residues" evidence="1">
    <location>
        <begin position="73"/>
        <end position="84"/>
    </location>
</feature>
<protein>
    <submittedName>
        <fullName evidence="2">Uncharacterized protein</fullName>
    </submittedName>
</protein>
<feature type="region of interest" description="Disordered" evidence="1">
    <location>
        <begin position="67"/>
        <end position="93"/>
    </location>
</feature>
<evidence type="ECO:0000313" key="2">
    <source>
        <dbReference type="EMBL" id="OQD86608.1"/>
    </source>
</evidence>
<gene>
    <name evidence="2" type="ORF">PENANT_c007G02690</name>
</gene>
<name>A0A1V6QBK9_9EURO</name>